<evidence type="ECO:0000313" key="2">
    <source>
        <dbReference type="EMBL" id="WWV67604.1"/>
    </source>
</evidence>
<protein>
    <submittedName>
        <fullName evidence="2">Uncharacterized protein</fullName>
    </submittedName>
</protein>
<keyword evidence="1" id="KW-0812">Transmembrane</keyword>
<sequence length="162" mass="18908">MKQINELSIKDIETLCQLYNECKLSVLEESELEYLLLSTSFSSELINETRKLMGISRQIKFEKKSQYIRRTVYRRFTCWTLGVAASLGIIVGIFLLKNYSTPRDDSYYIGYVEGKPVNEETARNMAKAEIVKVASFIQYVEKQKSIEQDKVRIFTNHINQQK</sequence>
<keyword evidence="1" id="KW-1133">Transmembrane helix</keyword>
<gene>
    <name evidence="2" type="ORF">NEE14_006500</name>
</gene>
<organism evidence="2 3">
    <name type="scientific">Parabacteroides absconsus</name>
    <dbReference type="NCBI Taxonomy" id="2951805"/>
    <lineage>
        <taxon>Bacteria</taxon>
        <taxon>Pseudomonadati</taxon>
        <taxon>Bacteroidota</taxon>
        <taxon>Bacteroidia</taxon>
        <taxon>Bacteroidales</taxon>
        <taxon>Tannerellaceae</taxon>
        <taxon>Parabacteroides</taxon>
    </lineage>
</organism>
<accession>A0ABZ2ISB7</accession>
<dbReference type="Proteomes" id="UP001320603">
    <property type="component" value="Chromosome"/>
</dbReference>
<proteinExistence type="predicted"/>
<feature type="transmembrane region" description="Helical" evidence="1">
    <location>
        <begin position="76"/>
        <end position="96"/>
    </location>
</feature>
<dbReference type="RefSeq" id="WP_251967065.1">
    <property type="nucleotide sequence ID" value="NZ_CP146284.1"/>
</dbReference>
<keyword evidence="1" id="KW-0472">Membrane</keyword>
<evidence type="ECO:0000313" key="3">
    <source>
        <dbReference type="Proteomes" id="UP001320603"/>
    </source>
</evidence>
<dbReference type="EMBL" id="CP146284">
    <property type="protein sequence ID" value="WWV67604.1"/>
    <property type="molecule type" value="Genomic_DNA"/>
</dbReference>
<reference evidence="2 3" key="1">
    <citation type="submission" date="2024-02" db="EMBL/GenBank/DDBJ databases">
        <title>Whole genome sequencing of Parabacteroides sp. AD58.</title>
        <authorList>
            <person name="Chaplin A.V."/>
            <person name="Pikina A.P."/>
            <person name="Sokolova S.R."/>
            <person name="Korostin D.O."/>
            <person name="Efimov B.A."/>
        </authorList>
    </citation>
    <scope>NUCLEOTIDE SEQUENCE [LARGE SCALE GENOMIC DNA]</scope>
    <source>
        <strain evidence="2 3">AD58</strain>
    </source>
</reference>
<keyword evidence="3" id="KW-1185">Reference proteome</keyword>
<name>A0ABZ2ISB7_9BACT</name>
<evidence type="ECO:0000256" key="1">
    <source>
        <dbReference type="SAM" id="Phobius"/>
    </source>
</evidence>